<dbReference type="STRING" id="188477.A0A433T6K2"/>
<dbReference type="OrthoDB" id="427644at2759"/>
<feature type="compositionally biased region" description="Polar residues" evidence="1">
    <location>
        <begin position="187"/>
        <end position="206"/>
    </location>
</feature>
<reference evidence="2 3" key="1">
    <citation type="submission" date="2019-01" db="EMBL/GenBank/DDBJ databases">
        <title>A draft genome assembly of the solar-powered sea slug Elysia chlorotica.</title>
        <authorList>
            <person name="Cai H."/>
            <person name="Li Q."/>
            <person name="Fang X."/>
            <person name="Li J."/>
            <person name="Curtis N.E."/>
            <person name="Altenburger A."/>
            <person name="Shibata T."/>
            <person name="Feng M."/>
            <person name="Maeda T."/>
            <person name="Schwartz J.A."/>
            <person name="Shigenobu S."/>
            <person name="Lundholm N."/>
            <person name="Nishiyama T."/>
            <person name="Yang H."/>
            <person name="Hasebe M."/>
            <person name="Li S."/>
            <person name="Pierce S.K."/>
            <person name="Wang J."/>
        </authorList>
    </citation>
    <scope>NUCLEOTIDE SEQUENCE [LARGE SCALE GENOMIC DNA]</scope>
    <source>
        <strain evidence="2">EC2010</strain>
        <tissue evidence="2">Whole organism of an adult</tissue>
    </source>
</reference>
<keyword evidence="3" id="KW-1185">Reference proteome</keyword>
<dbReference type="AlphaFoldDB" id="A0A433T6K2"/>
<feature type="compositionally biased region" description="Polar residues" evidence="1">
    <location>
        <begin position="265"/>
        <end position="282"/>
    </location>
</feature>
<feature type="region of interest" description="Disordered" evidence="1">
    <location>
        <begin position="1"/>
        <end position="90"/>
    </location>
</feature>
<feature type="compositionally biased region" description="Polar residues" evidence="1">
    <location>
        <begin position="363"/>
        <end position="376"/>
    </location>
</feature>
<evidence type="ECO:0000313" key="2">
    <source>
        <dbReference type="EMBL" id="RUS77180.1"/>
    </source>
</evidence>
<feature type="region of interest" description="Disordered" evidence="1">
    <location>
        <begin position="363"/>
        <end position="386"/>
    </location>
</feature>
<accession>A0A433T6K2</accession>
<feature type="compositionally biased region" description="Polar residues" evidence="1">
    <location>
        <begin position="35"/>
        <end position="46"/>
    </location>
</feature>
<feature type="compositionally biased region" description="Polar residues" evidence="1">
    <location>
        <begin position="118"/>
        <end position="153"/>
    </location>
</feature>
<feature type="compositionally biased region" description="Pro residues" evidence="1">
    <location>
        <begin position="174"/>
        <end position="184"/>
    </location>
</feature>
<feature type="compositionally biased region" description="Polar residues" evidence="1">
    <location>
        <begin position="308"/>
        <end position="330"/>
    </location>
</feature>
<name>A0A433T6K2_ELYCH</name>
<feature type="region of interest" description="Disordered" evidence="1">
    <location>
        <begin position="118"/>
        <end position="283"/>
    </location>
</feature>
<dbReference type="EMBL" id="RQTK01000603">
    <property type="protein sequence ID" value="RUS77180.1"/>
    <property type="molecule type" value="Genomic_DNA"/>
</dbReference>
<organism evidence="2 3">
    <name type="scientific">Elysia chlorotica</name>
    <name type="common">Eastern emerald elysia</name>
    <name type="synonym">Sea slug</name>
    <dbReference type="NCBI Taxonomy" id="188477"/>
    <lineage>
        <taxon>Eukaryota</taxon>
        <taxon>Metazoa</taxon>
        <taxon>Spiralia</taxon>
        <taxon>Lophotrochozoa</taxon>
        <taxon>Mollusca</taxon>
        <taxon>Gastropoda</taxon>
        <taxon>Heterobranchia</taxon>
        <taxon>Euthyneura</taxon>
        <taxon>Panpulmonata</taxon>
        <taxon>Sacoglossa</taxon>
        <taxon>Placobranchoidea</taxon>
        <taxon>Plakobranchidae</taxon>
        <taxon>Elysia</taxon>
    </lineage>
</organism>
<feature type="region of interest" description="Disordered" evidence="1">
    <location>
        <begin position="306"/>
        <end position="340"/>
    </location>
</feature>
<evidence type="ECO:0000313" key="3">
    <source>
        <dbReference type="Proteomes" id="UP000271974"/>
    </source>
</evidence>
<proteinExistence type="predicted"/>
<sequence length="484" mass="53164">MADWTQGQDKDESTHAKSRGSRSPSPVLIYPPPQQSTEHATVSSPFFQPPTLLREPLRSSAAKVEASSPSLLASLTNDSPTLGTSETFSQQAPALLREPLRSLSAKVETSTLSERLESLNINSETHPNLSTNNDFLQSASQPETSHAMPSQFAQYEPHPQPSTEEPQGFARADSPPPPPVPPLPSSYITISPTVSSTMSPAEQPSEQPVAPTQDETPPLPFYPLEKNLNKSQNSIGPVGSLLCREATPSPEIRRGQPRLRRPRQNSELGSSFSDVATLSPTSPKAMVVTDLDQAMAQMDEQKLKSRFRSMSSPTAENSSFIGEANGNATPIQPEDEETNIDDEPASVQRIANLKQKSIEVELSASNTSCQSATPTTSRQRRRRSEREKIVPAVTFDEALKMPSPPPADIALNKFQEFDGETLASWLCSEFSESHYLHSTLTRHDFRILVFQICTHLLSLGILRPTVEKKPPEVFKVSPDRDFHI</sequence>
<dbReference type="Proteomes" id="UP000271974">
    <property type="component" value="Unassembled WGS sequence"/>
</dbReference>
<evidence type="ECO:0000256" key="1">
    <source>
        <dbReference type="SAM" id="MobiDB-lite"/>
    </source>
</evidence>
<gene>
    <name evidence="2" type="ORF">EGW08_015067</name>
</gene>
<protein>
    <submittedName>
        <fullName evidence="2">Uncharacterized protein</fullName>
    </submittedName>
</protein>
<comment type="caution">
    <text evidence="2">The sequence shown here is derived from an EMBL/GenBank/DDBJ whole genome shotgun (WGS) entry which is preliminary data.</text>
</comment>
<feature type="compositionally biased region" description="Polar residues" evidence="1">
    <location>
        <begin position="67"/>
        <end position="90"/>
    </location>
</feature>